<reference evidence="1 2" key="1">
    <citation type="submission" date="2019-06" db="EMBL/GenBank/DDBJ databases">
        <title>Genome of Methylobacterium sp. 17Sr1-39.</title>
        <authorList>
            <person name="Seo T."/>
        </authorList>
    </citation>
    <scope>NUCLEOTIDE SEQUENCE [LARGE SCALE GENOMIC DNA]</scope>
    <source>
        <strain evidence="1 2">17Sr1-39</strain>
    </source>
</reference>
<gene>
    <name evidence="1" type="ORF">FF100_36155</name>
</gene>
<sequence>MDAAFAVDLMLKAQAQNVIALSVILRTAASNLIKNSITDEANACPLELCKPAYHRYVDAAALISPRDAAGSRSDAVPEMLSRPVRLMNVHDLH</sequence>
<keyword evidence="2" id="KW-1185">Reference proteome</keyword>
<dbReference type="RefSeq" id="WP_139040837.1">
    <property type="nucleotide sequence ID" value="NZ_VDDA01000068.1"/>
</dbReference>
<evidence type="ECO:0000313" key="2">
    <source>
        <dbReference type="Proteomes" id="UP000305267"/>
    </source>
</evidence>
<name>A0A5C4L7F0_9HYPH</name>
<protein>
    <submittedName>
        <fullName evidence="1">Uncharacterized protein</fullName>
    </submittedName>
</protein>
<proteinExistence type="predicted"/>
<organism evidence="1 2">
    <name type="scientific">Methylobacterium terricola</name>
    <dbReference type="NCBI Taxonomy" id="2583531"/>
    <lineage>
        <taxon>Bacteria</taxon>
        <taxon>Pseudomonadati</taxon>
        <taxon>Pseudomonadota</taxon>
        <taxon>Alphaproteobacteria</taxon>
        <taxon>Hyphomicrobiales</taxon>
        <taxon>Methylobacteriaceae</taxon>
        <taxon>Methylobacterium</taxon>
    </lineage>
</organism>
<dbReference type="Proteomes" id="UP000305267">
    <property type="component" value="Unassembled WGS sequence"/>
</dbReference>
<evidence type="ECO:0000313" key="1">
    <source>
        <dbReference type="EMBL" id="TNC05122.1"/>
    </source>
</evidence>
<comment type="caution">
    <text evidence="1">The sequence shown here is derived from an EMBL/GenBank/DDBJ whole genome shotgun (WGS) entry which is preliminary data.</text>
</comment>
<dbReference type="AlphaFoldDB" id="A0A5C4L7F0"/>
<dbReference type="EMBL" id="VDDA01000068">
    <property type="protein sequence ID" value="TNC05122.1"/>
    <property type="molecule type" value="Genomic_DNA"/>
</dbReference>
<accession>A0A5C4L7F0</accession>